<sequence length="262" mass="29536">MKKMMFAGLFTACLAVLCLHVNAQTLNTQDSTVQKKETPAKPYKPFNVNLQVRNIYIWRGFRVSNAPISDIDVHYLSKDGSFQAGFWGGAGFDGTYKEFDYYLKYTKGGFSAAIWDINNFTDFPNASLFDYKRSTTSHFVDVGVAYSFNMKLPLTVSWNTIVAGRDTYVKENGDRANAYSNYVQLDQVLWKQADYNLHVFVGGGFAFGREQNFYGNKPNIVNAGITLNKDLVIFSYHMPVSATVMFNPEKKIGGLQLVANLF</sequence>
<proteinExistence type="predicted"/>
<evidence type="ECO:0008006" key="4">
    <source>
        <dbReference type="Google" id="ProtNLM"/>
    </source>
</evidence>
<dbReference type="RefSeq" id="WP_157305367.1">
    <property type="nucleotide sequence ID" value="NZ_WRXN01000002.1"/>
</dbReference>
<evidence type="ECO:0000313" key="3">
    <source>
        <dbReference type="Proteomes" id="UP000461730"/>
    </source>
</evidence>
<reference evidence="2 3" key="1">
    <citation type="submission" date="2019-12" db="EMBL/GenBank/DDBJ databases">
        <title>Chitinophaga sp. strain ysch24 (GDMCC 1.1355), whole genome shotgun sequence.</title>
        <authorList>
            <person name="Zhang X."/>
        </authorList>
    </citation>
    <scope>NUCLEOTIDE SEQUENCE [LARGE SCALE GENOMIC DNA]</scope>
    <source>
        <strain evidence="3">ysch24</strain>
    </source>
</reference>
<feature type="signal peptide" evidence="1">
    <location>
        <begin position="1"/>
        <end position="23"/>
    </location>
</feature>
<feature type="chain" id="PRO_5029727862" description="Outer membrane protein beta-barrel domain-containing protein" evidence="1">
    <location>
        <begin position="24"/>
        <end position="262"/>
    </location>
</feature>
<keyword evidence="3" id="KW-1185">Reference proteome</keyword>
<evidence type="ECO:0000256" key="1">
    <source>
        <dbReference type="SAM" id="SignalP"/>
    </source>
</evidence>
<comment type="caution">
    <text evidence="2">The sequence shown here is derived from an EMBL/GenBank/DDBJ whole genome shotgun (WGS) entry which is preliminary data.</text>
</comment>
<gene>
    <name evidence="2" type="ORF">GO493_06705</name>
</gene>
<organism evidence="2 3">
    <name type="scientific">Chitinophaga tropicalis</name>
    <dbReference type="NCBI Taxonomy" id="2683588"/>
    <lineage>
        <taxon>Bacteria</taxon>
        <taxon>Pseudomonadati</taxon>
        <taxon>Bacteroidota</taxon>
        <taxon>Chitinophagia</taxon>
        <taxon>Chitinophagales</taxon>
        <taxon>Chitinophagaceae</taxon>
        <taxon>Chitinophaga</taxon>
    </lineage>
</organism>
<dbReference type="EMBL" id="WRXN01000002">
    <property type="protein sequence ID" value="MVT07945.1"/>
    <property type="molecule type" value="Genomic_DNA"/>
</dbReference>
<dbReference type="Proteomes" id="UP000461730">
    <property type="component" value="Unassembled WGS sequence"/>
</dbReference>
<keyword evidence="1" id="KW-0732">Signal</keyword>
<name>A0A7K1U1P2_9BACT</name>
<protein>
    <recommendedName>
        <fullName evidence="4">Outer membrane protein beta-barrel domain-containing protein</fullName>
    </recommendedName>
</protein>
<accession>A0A7K1U1P2</accession>
<dbReference type="AlphaFoldDB" id="A0A7K1U1P2"/>
<evidence type="ECO:0000313" key="2">
    <source>
        <dbReference type="EMBL" id="MVT07945.1"/>
    </source>
</evidence>